<sequence>MQPIRLNLNINISTINDARGNLLQYFVRRGELADLLKRVCRLVNDRLIRSVSAFFQDTILGPMKDCYYVIQVSKIEDQALGSFDEPSDTYYDTDETTRLRIQKKLLDIDISMDDYDYEHDADAR</sequence>
<dbReference type="AlphaFoldDB" id="A0A1V9XGG0"/>
<proteinExistence type="predicted"/>
<dbReference type="EMBL" id="MNPL01011605">
    <property type="protein sequence ID" value="OQR72516.1"/>
    <property type="molecule type" value="Genomic_DNA"/>
</dbReference>
<comment type="caution">
    <text evidence="1">The sequence shown here is derived from an EMBL/GenBank/DDBJ whole genome shotgun (WGS) entry which is preliminary data.</text>
</comment>
<accession>A0A1V9XGG0</accession>
<reference evidence="1 2" key="1">
    <citation type="journal article" date="2017" name="Gigascience">
        <title>Draft genome of the honey bee ectoparasitic mite, Tropilaelaps mercedesae, is shaped by the parasitic life history.</title>
        <authorList>
            <person name="Dong X."/>
            <person name="Armstrong S.D."/>
            <person name="Xia D."/>
            <person name="Makepeace B.L."/>
            <person name="Darby A.C."/>
            <person name="Kadowaki T."/>
        </authorList>
    </citation>
    <scope>NUCLEOTIDE SEQUENCE [LARGE SCALE GENOMIC DNA]</scope>
    <source>
        <strain evidence="1">Wuxi-XJTLU</strain>
    </source>
</reference>
<organism evidence="1 2">
    <name type="scientific">Tropilaelaps mercedesae</name>
    <dbReference type="NCBI Taxonomy" id="418985"/>
    <lineage>
        <taxon>Eukaryota</taxon>
        <taxon>Metazoa</taxon>
        <taxon>Ecdysozoa</taxon>
        <taxon>Arthropoda</taxon>
        <taxon>Chelicerata</taxon>
        <taxon>Arachnida</taxon>
        <taxon>Acari</taxon>
        <taxon>Parasitiformes</taxon>
        <taxon>Mesostigmata</taxon>
        <taxon>Gamasina</taxon>
        <taxon>Dermanyssoidea</taxon>
        <taxon>Laelapidae</taxon>
        <taxon>Tropilaelaps</taxon>
    </lineage>
</organism>
<evidence type="ECO:0000313" key="1">
    <source>
        <dbReference type="EMBL" id="OQR72516.1"/>
    </source>
</evidence>
<gene>
    <name evidence="1" type="ORF">BIW11_10336</name>
</gene>
<dbReference type="InParanoid" id="A0A1V9XGG0"/>
<name>A0A1V9XGG0_9ACAR</name>
<evidence type="ECO:0000313" key="2">
    <source>
        <dbReference type="Proteomes" id="UP000192247"/>
    </source>
</evidence>
<protein>
    <submittedName>
        <fullName evidence="1">Uncharacterized protein</fullName>
    </submittedName>
</protein>
<keyword evidence="2" id="KW-1185">Reference proteome</keyword>
<dbReference type="Proteomes" id="UP000192247">
    <property type="component" value="Unassembled WGS sequence"/>
</dbReference>